<keyword evidence="3" id="KW-1185">Reference proteome</keyword>
<name>A0AAD7S7S7_9TELE</name>
<comment type="caution">
    <text evidence="2">The sequence shown here is derived from an EMBL/GenBank/DDBJ whole genome shotgun (WGS) entry which is preliminary data.</text>
</comment>
<feature type="region of interest" description="Disordered" evidence="1">
    <location>
        <begin position="119"/>
        <end position="141"/>
    </location>
</feature>
<dbReference type="EMBL" id="JAINUG010000097">
    <property type="protein sequence ID" value="KAJ8397509.1"/>
    <property type="molecule type" value="Genomic_DNA"/>
</dbReference>
<organism evidence="2 3">
    <name type="scientific">Aldrovandia affinis</name>
    <dbReference type="NCBI Taxonomy" id="143900"/>
    <lineage>
        <taxon>Eukaryota</taxon>
        <taxon>Metazoa</taxon>
        <taxon>Chordata</taxon>
        <taxon>Craniata</taxon>
        <taxon>Vertebrata</taxon>
        <taxon>Euteleostomi</taxon>
        <taxon>Actinopterygii</taxon>
        <taxon>Neopterygii</taxon>
        <taxon>Teleostei</taxon>
        <taxon>Notacanthiformes</taxon>
        <taxon>Halosauridae</taxon>
        <taxon>Aldrovandia</taxon>
    </lineage>
</organism>
<dbReference type="AlphaFoldDB" id="A0AAD7S7S7"/>
<evidence type="ECO:0000313" key="3">
    <source>
        <dbReference type="Proteomes" id="UP001221898"/>
    </source>
</evidence>
<accession>A0AAD7S7S7</accession>
<gene>
    <name evidence="2" type="ORF">AAFF_G00437850</name>
</gene>
<reference evidence="2" key="1">
    <citation type="journal article" date="2023" name="Science">
        <title>Genome structures resolve the early diversification of teleost fishes.</title>
        <authorList>
            <person name="Parey E."/>
            <person name="Louis A."/>
            <person name="Montfort J."/>
            <person name="Bouchez O."/>
            <person name="Roques C."/>
            <person name="Iampietro C."/>
            <person name="Lluch J."/>
            <person name="Castinel A."/>
            <person name="Donnadieu C."/>
            <person name="Desvignes T."/>
            <person name="Floi Bucao C."/>
            <person name="Jouanno E."/>
            <person name="Wen M."/>
            <person name="Mejri S."/>
            <person name="Dirks R."/>
            <person name="Jansen H."/>
            <person name="Henkel C."/>
            <person name="Chen W.J."/>
            <person name="Zahm M."/>
            <person name="Cabau C."/>
            <person name="Klopp C."/>
            <person name="Thompson A.W."/>
            <person name="Robinson-Rechavi M."/>
            <person name="Braasch I."/>
            <person name="Lecointre G."/>
            <person name="Bobe J."/>
            <person name="Postlethwait J.H."/>
            <person name="Berthelot C."/>
            <person name="Roest Crollius H."/>
            <person name="Guiguen Y."/>
        </authorList>
    </citation>
    <scope>NUCLEOTIDE SEQUENCE</scope>
    <source>
        <strain evidence="2">NC1722</strain>
    </source>
</reference>
<protein>
    <submittedName>
        <fullName evidence="2">Uncharacterized protein</fullName>
    </submittedName>
</protein>
<proteinExistence type="predicted"/>
<sequence length="141" mass="15945">MNMQWQDYNTINAVLEKAQMPCMESILLLWQLWWAGHVSCTEDTKMPKAVLYSELSQGKHNRSGPIKCFKDQLKQQFTAAEIDSKTWEHRAADKNSWRSTAGKALRITSCIELLRREGGGERAQSLPSPLPRPLPATVSSS</sequence>
<dbReference type="Proteomes" id="UP001221898">
    <property type="component" value="Unassembled WGS sequence"/>
</dbReference>
<evidence type="ECO:0000256" key="1">
    <source>
        <dbReference type="SAM" id="MobiDB-lite"/>
    </source>
</evidence>
<evidence type="ECO:0000313" key="2">
    <source>
        <dbReference type="EMBL" id="KAJ8397509.1"/>
    </source>
</evidence>